<name>A0A177CIE3_9PLEO</name>
<sequence length="130" mass="14700">MMDFGFGIIVKAYAVMLCGSASRVWSLAMEVFWKAICPFLMVALLVVPVYLVDIRLAMSLMATSDQSDDSWNPYAMTEKPNTTQGIVIAVIILPYIFRVAWIIPLSFCLWSHYWVAFELGNPVRRSHSST</sequence>
<evidence type="ECO:0000313" key="2">
    <source>
        <dbReference type="EMBL" id="OAG06619.1"/>
    </source>
</evidence>
<feature type="transmembrane region" description="Helical" evidence="1">
    <location>
        <begin position="31"/>
        <end position="52"/>
    </location>
</feature>
<reference evidence="2 3" key="1">
    <citation type="submission" date="2016-05" db="EMBL/GenBank/DDBJ databases">
        <title>Comparative analysis of secretome profiles of manganese(II)-oxidizing ascomycete fungi.</title>
        <authorList>
            <consortium name="DOE Joint Genome Institute"/>
            <person name="Zeiner C.A."/>
            <person name="Purvine S.O."/>
            <person name="Zink E.M."/>
            <person name="Wu S."/>
            <person name="Pasa-Tolic L."/>
            <person name="Chaput D.L."/>
            <person name="Haridas S."/>
            <person name="Grigoriev I.V."/>
            <person name="Santelli C.M."/>
            <person name="Hansel C.M."/>
        </authorList>
    </citation>
    <scope>NUCLEOTIDE SEQUENCE [LARGE SCALE GENOMIC DNA]</scope>
    <source>
        <strain evidence="2 3">AP3s5-JAC2a</strain>
    </source>
</reference>
<organism evidence="2 3">
    <name type="scientific">Paraphaeosphaeria sporulosa</name>
    <dbReference type="NCBI Taxonomy" id="1460663"/>
    <lineage>
        <taxon>Eukaryota</taxon>
        <taxon>Fungi</taxon>
        <taxon>Dikarya</taxon>
        <taxon>Ascomycota</taxon>
        <taxon>Pezizomycotina</taxon>
        <taxon>Dothideomycetes</taxon>
        <taxon>Pleosporomycetidae</taxon>
        <taxon>Pleosporales</taxon>
        <taxon>Massarineae</taxon>
        <taxon>Didymosphaeriaceae</taxon>
        <taxon>Paraphaeosphaeria</taxon>
    </lineage>
</organism>
<keyword evidence="1" id="KW-1133">Transmembrane helix</keyword>
<feature type="transmembrane region" description="Helical" evidence="1">
    <location>
        <begin position="86"/>
        <end position="113"/>
    </location>
</feature>
<protein>
    <submittedName>
        <fullName evidence="2">Uncharacterized protein</fullName>
    </submittedName>
</protein>
<gene>
    <name evidence="2" type="ORF">CC84DRAFT_1215668</name>
</gene>
<evidence type="ECO:0000313" key="3">
    <source>
        <dbReference type="Proteomes" id="UP000077069"/>
    </source>
</evidence>
<keyword evidence="1" id="KW-0472">Membrane</keyword>
<dbReference type="AlphaFoldDB" id="A0A177CIE3"/>
<keyword evidence="1" id="KW-0812">Transmembrane</keyword>
<dbReference type="GeneID" id="28766218"/>
<dbReference type="InParanoid" id="A0A177CIE3"/>
<dbReference type="Proteomes" id="UP000077069">
    <property type="component" value="Unassembled WGS sequence"/>
</dbReference>
<dbReference type="EMBL" id="KV441551">
    <property type="protein sequence ID" value="OAG06619.1"/>
    <property type="molecule type" value="Genomic_DNA"/>
</dbReference>
<dbReference type="RefSeq" id="XP_018036984.1">
    <property type="nucleotide sequence ID" value="XM_018182732.1"/>
</dbReference>
<proteinExistence type="predicted"/>
<evidence type="ECO:0000256" key="1">
    <source>
        <dbReference type="SAM" id="Phobius"/>
    </source>
</evidence>
<dbReference type="OrthoDB" id="3777395at2759"/>
<accession>A0A177CIE3</accession>
<keyword evidence="3" id="KW-1185">Reference proteome</keyword>